<dbReference type="EMBL" id="MK318969">
    <property type="protein sequence ID" value="QCL09480.1"/>
    <property type="molecule type" value="Genomic_DNA"/>
</dbReference>
<sequence>MLCQGNASMEAIAMTVVSEALIRLGITFERKSVVARVNVARVS</sequence>
<keyword evidence="1" id="KW-0614">Plasmid</keyword>
<geneLocation type="plasmid" evidence="1">
    <name>pC5.7c</name>
</geneLocation>
<proteinExistence type="predicted"/>
<dbReference type="EMBL" id="MK318972">
    <property type="protein sequence ID" value="QCL09963.1"/>
    <property type="molecule type" value="Genomic_DNA"/>
</dbReference>
<accession>A0A7S4ZT02</accession>
<evidence type="ECO:0000313" key="1">
    <source>
        <dbReference type="EMBL" id="QCL09480.1"/>
    </source>
</evidence>
<gene>
    <name evidence="1" type="ORF">pC5.7c_613</name>
    <name evidence="2" type="ORF">pC5.8b_473</name>
</gene>
<geneLocation type="plasmid" evidence="2">
    <name>pColt5.8b</name>
</geneLocation>
<name>A0A7S4ZT02_RHIRH</name>
<reference evidence="1" key="1">
    <citation type="submission" date="2018-12" db="EMBL/GenBank/DDBJ databases">
        <title>Three Rhizobium rhizogenes strains isolated from the same crown gall tumor carry diverse plasmids.</title>
        <authorList>
            <person name="Pulawska J."/>
            <person name="Kuzmanovic N."/>
        </authorList>
    </citation>
    <scope>NUCLEOTIDE SEQUENCE</scope>
    <source>
        <strain evidence="1">C5.7</strain>
        <strain evidence="2">Colt5.8</strain>
        <plasmid evidence="1">pC5.7c</plasmid>
        <plasmid evidence="2">pColt5.8b</plasmid>
    </source>
</reference>
<evidence type="ECO:0000313" key="2">
    <source>
        <dbReference type="EMBL" id="QCL09963.1"/>
    </source>
</evidence>
<protein>
    <submittedName>
        <fullName evidence="1">Uncharacterized protein</fullName>
    </submittedName>
</protein>
<dbReference type="AlphaFoldDB" id="A0A7S4ZT02"/>
<organism evidence="1">
    <name type="scientific">Rhizobium rhizogenes</name>
    <name type="common">Agrobacterium rhizogenes</name>
    <dbReference type="NCBI Taxonomy" id="359"/>
    <lineage>
        <taxon>Bacteria</taxon>
        <taxon>Pseudomonadati</taxon>
        <taxon>Pseudomonadota</taxon>
        <taxon>Alphaproteobacteria</taxon>
        <taxon>Hyphomicrobiales</taxon>
        <taxon>Rhizobiaceae</taxon>
        <taxon>Rhizobium/Agrobacterium group</taxon>
        <taxon>Rhizobium</taxon>
    </lineage>
</organism>